<accession>A0A455ZGF2</accession>
<evidence type="ECO:0000256" key="1">
    <source>
        <dbReference type="SAM" id="SignalP"/>
    </source>
</evidence>
<dbReference type="EMBL" id="BK010607">
    <property type="protein sequence ID" value="DAC75600.1"/>
    <property type="molecule type" value="Genomic_DNA"/>
</dbReference>
<protein>
    <recommendedName>
        <fullName evidence="4">DUF5045 domain-containing protein</fullName>
    </recommendedName>
</protein>
<reference evidence="3" key="3">
    <citation type="journal article" date="2016" name="Genome Announc.">
        <title>Complete Genome Sequences of Four Strains from the 2015-2016 Elizabethkingia anophelis Outbreak.</title>
        <authorList>
            <person name="Nicholson A.C."/>
            <person name="Whitney A.M."/>
            <person name="Emery B.D."/>
            <person name="Bell M.E."/>
            <person name="Gartin J.T."/>
            <person name="Humrighouse B.W."/>
            <person name="Loparev V.N."/>
            <person name="Batra D."/>
            <person name="Sheth M."/>
            <person name="Rowe L.A."/>
            <person name="Juieng P."/>
            <person name="Knipe K."/>
            <person name="Gulvik C."/>
            <person name="McQuiston J.R."/>
        </authorList>
    </citation>
    <scope>NUCLEOTIDE SEQUENCE</scope>
</reference>
<organism evidence="3">
    <name type="scientific">Elizabethkingia anophelis</name>
    <dbReference type="NCBI Taxonomy" id="1117645"/>
    <lineage>
        <taxon>Bacteria</taxon>
        <taxon>Pseudomonadati</taxon>
        <taxon>Bacteroidota</taxon>
        <taxon>Flavobacteriia</taxon>
        <taxon>Flavobacteriales</taxon>
        <taxon>Weeksellaceae</taxon>
        <taxon>Elizabethkingia</taxon>
    </lineage>
</organism>
<evidence type="ECO:0000313" key="2">
    <source>
        <dbReference type="EMBL" id="DAC75600.1"/>
    </source>
</evidence>
<reference evidence="3" key="2">
    <citation type="journal article" date="2014" name="PLoS ONE">
        <title>Insights from the genome annotation of Elizabethkingia anophelis from the malaria vector Anopheles gambiae.</title>
        <authorList>
            <person name="Kukutla P."/>
            <person name="Lindberg B.G."/>
            <person name="Pei D."/>
            <person name="Rayl M."/>
            <person name="Yu W."/>
            <person name="Steritz M."/>
            <person name="Faye I."/>
            <person name="Xu J."/>
        </authorList>
    </citation>
    <scope>NUCLEOTIDE SEQUENCE</scope>
</reference>
<reference evidence="3" key="5">
    <citation type="journal article" date="2017" name="Genome Announc.">
        <title>Complete Circularized Genome Sequences of Four Strains of Elizabethkingia anophelis, Including Two Novel Strains Isolated from Wild-Caught Anopheles sinensis.</title>
        <authorList>
            <person name="Pei D."/>
            <person name="Nicholson A.C."/>
            <person name="Jiang J."/>
            <person name="Chen H."/>
            <person name="Whitney A.M."/>
            <person name="Villarma A."/>
            <person name="Bell M."/>
            <person name="Humrighouse B."/>
            <person name="Rowe L.A."/>
            <person name="Sheth M."/>
            <person name="Batra D."/>
            <person name="Juieng P."/>
            <person name="Loparev V.N."/>
            <person name="McQuiston J.R."/>
            <person name="Lan Y."/>
            <person name="Ma Y."/>
            <person name="Xu J."/>
        </authorList>
    </citation>
    <scope>NUCLEOTIDE SEQUENCE</scope>
</reference>
<feature type="chain" id="PRO_5036114537" description="DUF5045 domain-containing protein" evidence="1">
    <location>
        <begin position="30"/>
        <end position="279"/>
    </location>
</feature>
<name>A0A455ZGF2_9FLAO</name>
<dbReference type="EMBL" id="BK010621">
    <property type="protein sequence ID" value="DAC76294.1"/>
    <property type="molecule type" value="Genomic_DNA"/>
</dbReference>
<reference evidence="3" key="6">
    <citation type="journal article" date="2017" name="Nat. Commun.">
        <title>Evolutionary dynamics and genomic features of the Elizabethkingia anophelis 2015 to 2016 Wisconsin outbreak strain.</title>
        <authorList>
            <person name="Perrin A."/>
            <person name="Larsonneur E."/>
            <person name="Nicholson A.C."/>
            <person name="Edwards D.J."/>
            <person name="Gundlach K.M."/>
            <person name="Whitney A.M."/>
            <person name="Gulvik C.A."/>
            <person name="Bell M.E."/>
            <person name="Rendueles O."/>
            <person name="Cury J."/>
            <person name="Hugon P."/>
            <person name="Clermont D."/>
            <person name="Enouf V."/>
            <person name="Loparev V."/>
            <person name="Juieng P."/>
            <person name="Monson T."/>
            <person name="Warshauer D."/>
            <person name="Elbadawi L.I."/>
            <person name="Walters M.S."/>
            <person name="Crist M.B."/>
            <person name="Noble-Wang J."/>
            <person name="Borlaug G."/>
            <person name="Rocha E.P.C."/>
            <person name="Criscuolo A."/>
            <person name="Touchon M."/>
            <person name="Davis J.P."/>
            <person name="Holt K.E."/>
            <person name="McQuiston J.R."/>
            <person name="Brisse S."/>
        </authorList>
    </citation>
    <scope>NUCLEOTIDE SEQUENCE</scope>
</reference>
<dbReference type="EMBL" id="BK010609">
    <property type="protein sequence ID" value="DAC75671.1"/>
    <property type="molecule type" value="Genomic_DNA"/>
</dbReference>
<proteinExistence type="predicted"/>
<reference evidence="3" key="4">
    <citation type="journal article" date="2016" name="Sci. Rep.">
        <title>Genomic epidemiology and global diversity of the emerging bacterial pathogen Elizabethkingia anophelis.</title>
        <authorList>
            <person name="Breurec S."/>
            <person name="Criscuolo A."/>
            <person name="Diancourt L."/>
            <person name="Rendueles O."/>
            <person name="Vandenbogaert M."/>
            <person name="Passet V."/>
            <person name="Caro V."/>
            <person name="Rocha E.P."/>
            <person name="Touchon M."/>
            <person name="Brisse S."/>
        </authorList>
    </citation>
    <scope>NUCLEOTIDE SEQUENCE</scope>
</reference>
<gene>
    <name evidence="3" type="primary">ICEEaIII(4)_As1_30636_29797</name>
    <name evidence="2" type="synonym">ICEEaIII(2)_R26_46770_47609</name>
</gene>
<reference evidence="3" key="7">
    <citation type="journal article" date="2017" name="Sci. Rep.">
        <title>Genomic features, phylogenetic relationships, and comparative genomics of Elizabethkingia anophelis strain EM361-97 isolated in Taiwan.</title>
        <authorList>
            <person name="Lin J.N."/>
            <person name="Lai C.H."/>
            <person name="Yang C.H."/>
            <person name="Huang Y.H."/>
            <person name="Lin H.H."/>
        </authorList>
    </citation>
    <scope>NUCLEOTIDE SEQUENCE</scope>
</reference>
<evidence type="ECO:0000313" key="3">
    <source>
        <dbReference type="EMBL" id="DAC75671.1"/>
    </source>
</evidence>
<dbReference type="AlphaFoldDB" id="A0A455ZGF2"/>
<evidence type="ECO:0008006" key="4">
    <source>
        <dbReference type="Google" id="ProtNLM"/>
    </source>
</evidence>
<keyword evidence="1" id="KW-0732">Signal</keyword>
<reference evidence="3" key="1">
    <citation type="journal article" date="2014" name="Genome Biol. Evol.">
        <title>Comparative genomic analysis of malaria mosquito vector-associated novel pathogen Elizabethkingia anophelis.</title>
        <authorList>
            <person name="Teo J."/>
            <person name="Tan S.Y."/>
            <person name="Liu Y."/>
            <person name="Tay M."/>
            <person name="Ding Y."/>
            <person name="Li Y."/>
            <person name="Kjelleberg S."/>
            <person name="Givskov M."/>
            <person name="Lin R.T."/>
            <person name="Yang L."/>
        </authorList>
    </citation>
    <scope>NUCLEOTIDE SEQUENCE</scope>
</reference>
<reference evidence="3" key="8">
    <citation type="journal article" date="2018" name="J. ISSAAS">
        <title>In Silico Identification of Three Types of Integrative and Conjugative Elements (ICEs) in Elizabethkingia anophelis Strains Isolated from Around the World.</title>
        <authorList>
            <person name="Xu J."/>
            <person name="Pei D."/>
            <person name="Nicholson A."/>
            <person name="Lan Y."/>
            <person name="Xia Q."/>
        </authorList>
    </citation>
    <scope>NUCLEOTIDE SEQUENCE</scope>
</reference>
<dbReference type="RefSeq" id="WP_049054958.1">
    <property type="nucleotide sequence ID" value="NZ_CP034247.1"/>
</dbReference>
<feature type="signal peptide" evidence="1">
    <location>
        <begin position="1"/>
        <end position="29"/>
    </location>
</feature>
<sequence length="279" mass="33077">MTIFTKYKLKIGILFMAGTLCLAPGTSRAQNRLNDEAIVSQHKRQVFESWGDWRPYGKYFLGVQTNFAYSTVWGMLSPSRNRDYKDGEDIRPLKANGIEVQRLAQVELQRQEAEKIKINVDTLYKRNMQDLAHWTSLTVDADPLWLLYYKRMLSPLNNFPDNPQNYTDWRLKDDESYQTLLSIGVIKRLQENLDLLKDKYKISRTVDMPRGKRFLMYHETLIGWRKFLYELNGFNNKTNLVLNYKKMLDKFRNTNKEVALHRDDKEIVAGVMQDFKHRF</sequence>